<dbReference type="EMBL" id="OV170228">
    <property type="protein sequence ID" value="CAH0730429.1"/>
    <property type="molecule type" value="Genomic_DNA"/>
</dbReference>
<proteinExistence type="predicted"/>
<evidence type="ECO:0000313" key="3">
    <source>
        <dbReference type="Proteomes" id="UP000838878"/>
    </source>
</evidence>
<evidence type="ECO:0000313" key="2">
    <source>
        <dbReference type="EMBL" id="CAH0730429.1"/>
    </source>
</evidence>
<feature type="compositionally biased region" description="Basic residues" evidence="1">
    <location>
        <begin position="44"/>
        <end position="54"/>
    </location>
</feature>
<dbReference type="AlphaFoldDB" id="A0A8J9V584"/>
<sequence length="77" mass="9083">MNFENHTGYGQPTGSWRTLNHNQRGDFDQKGQRGFTQNQLVHQNKQKSNRKQRSNARMENFRKEKSTQNADAFIKKS</sequence>
<feature type="non-terminal residue" evidence="2">
    <location>
        <position position="77"/>
    </location>
</feature>
<protein>
    <submittedName>
        <fullName evidence="2">Uncharacterized protein</fullName>
    </submittedName>
</protein>
<feature type="compositionally biased region" description="Polar residues" evidence="1">
    <location>
        <begin position="34"/>
        <end position="43"/>
    </location>
</feature>
<name>A0A8J9V584_9NEOP</name>
<feature type="compositionally biased region" description="Polar residues" evidence="1">
    <location>
        <begin position="1"/>
        <end position="22"/>
    </location>
</feature>
<keyword evidence="3" id="KW-1185">Reference proteome</keyword>
<accession>A0A8J9V584</accession>
<gene>
    <name evidence="2" type="ORF">BINO364_LOCUS15411</name>
</gene>
<feature type="region of interest" description="Disordered" evidence="1">
    <location>
        <begin position="1"/>
        <end position="77"/>
    </location>
</feature>
<organism evidence="2 3">
    <name type="scientific">Brenthis ino</name>
    <name type="common">lesser marbled fritillary</name>
    <dbReference type="NCBI Taxonomy" id="405034"/>
    <lineage>
        <taxon>Eukaryota</taxon>
        <taxon>Metazoa</taxon>
        <taxon>Ecdysozoa</taxon>
        <taxon>Arthropoda</taxon>
        <taxon>Hexapoda</taxon>
        <taxon>Insecta</taxon>
        <taxon>Pterygota</taxon>
        <taxon>Neoptera</taxon>
        <taxon>Endopterygota</taxon>
        <taxon>Lepidoptera</taxon>
        <taxon>Glossata</taxon>
        <taxon>Ditrysia</taxon>
        <taxon>Papilionoidea</taxon>
        <taxon>Nymphalidae</taxon>
        <taxon>Heliconiinae</taxon>
        <taxon>Argynnini</taxon>
        <taxon>Brenthis</taxon>
    </lineage>
</organism>
<dbReference type="Proteomes" id="UP000838878">
    <property type="component" value="Chromosome 8"/>
</dbReference>
<evidence type="ECO:0000256" key="1">
    <source>
        <dbReference type="SAM" id="MobiDB-lite"/>
    </source>
</evidence>
<reference evidence="2" key="1">
    <citation type="submission" date="2021-12" db="EMBL/GenBank/DDBJ databases">
        <authorList>
            <person name="Martin H S."/>
        </authorList>
    </citation>
    <scope>NUCLEOTIDE SEQUENCE</scope>
</reference>